<dbReference type="Pfam" id="PF07690">
    <property type="entry name" value="MFS_1"/>
    <property type="match status" value="1"/>
</dbReference>
<dbReference type="CDD" id="cd17324">
    <property type="entry name" value="MFS_NepI_like"/>
    <property type="match status" value="1"/>
</dbReference>
<evidence type="ECO:0000256" key="6">
    <source>
        <dbReference type="SAM" id="Phobius"/>
    </source>
</evidence>
<evidence type="ECO:0000259" key="7">
    <source>
        <dbReference type="PROSITE" id="PS50850"/>
    </source>
</evidence>
<dbReference type="PANTHER" id="PTHR43124">
    <property type="entry name" value="PURINE EFFLUX PUMP PBUE"/>
    <property type="match status" value="1"/>
</dbReference>
<dbReference type="Proteomes" id="UP000255061">
    <property type="component" value="Unassembled WGS sequence"/>
</dbReference>
<keyword evidence="4 6" id="KW-1133">Transmembrane helix</keyword>
<feature type="transmembrane region" description="Helical" evidence="6">
    <location>
        <begin position="153"/>
        <end position="174"/>
    </location>
</feature>
<dbReference type="SUPFAM" id="SSF103473">
    <property type="entry name" value="MFS general substrate transporter"/>
    <property type="match status" value="1"/>
</dbReference>
<evidence type="ECO:0000313" key="9">
    <source>
        <dbReference type="Proteomes" id="UP000255061"/>
    </source>
</evidence>
<dbReference type="AlphaFoldDB" id="A0A380B4X7"/>
<feature type="transmembrane region" description="Helical" evidence="6">
    <location>
        <begin position="264"/>
        <end position="284"/>
    </location>
</feature>
<evidence type="ECO:0000256" key="3">
    <source>
        <dbReference type="ARBA" id="ARBA00022692"/>
    </source>
</evidence>
<dbReference type="InterPro" id="IPR011701">
    <property type="entry name" value="MFS"/>
</dbReference>
<reference evidence="8 9" key="1">
    <citation type="submission" date="2018-06" db="EMBL/GenBank/DDBJ databases">
        <authorList>
            <consortium name="Pathogen Informatics"/>
            <person name="Doyle S."/>
        </authorList>
    </citation>
    <scope>NUCLEOTIDE SEQUENCE [LARGE SCALE GENOMIC DNA]</scope>
    <source>
        <strain evidence="8 9">NCTC10736</strain>
    </source>
</reference>
<evidence type="ECO:0000256" key="2">
    <source>
        <dbReference type="ARBA" id="ARBA00022475"/>
    </source>
</evidence>
<dbReference type="InterPro" id="IPR036259">
    <property type="entry name" value="MFS_trans_sf"/>
</dbReference>
<accession>A0A380B4X7</accession>
<evidence type="ECO:0000313" key="8">
    <source>
        <dbReference type="EMBL" id="SUI92091.1"/>
    </source>
</evidence>
<evidence type="ECO:0000256" key="4">
    <source>
        <dbReference type="ARBA" id="ARBA00022989"/>
    </source>
</evidence>
<feature type="domain" description="Major facilitator superfamily (MFS) profile" evidence="7">
    <location>
        <begin position="28"/>
        <end position="403"/>
    </location>
</feature>
<dbReference type="Gene3D" id="1.20.1250.20">
    <property type="entry name" value="MFS general substrate transporter like domains"/>
    <property type="match status" value="1"/>
</dbReference>
<feature type="transmembrane region" description="Helical" evidence="6">
    <location>
        <begin position="225"/>
        <end position="244"/>
    </location>
</feature>
<dbReference type="InterPro" id="IPR050189">
    <property type="entry name" value="MFS_Efflux_Transporters"/>
</dbReference>
<dbReference type="GO" id="GO:0022857">
    <property type="term" value="F:transmembrane transporter activity"/>
    <property type="evidence" value="ECO:0007669"/>
    <property type="project" value="InterPro"/>
</dbReference>
<feature type="transmembrane region" description="Helical" evidence="6">
    <location>
        <begin position="29"/>
        <end position="51"/>
    </location>
</feature>
<protein>
    <submittedName>
        <fullName evidence="8">Purine ribonucleoside efflux pump nepI</fullName>
    </submittedName>
</protein>
<dbReference type="PANTHER" id="PTHR43124:SF5">
    <property type="entry name" value="PURINE RIBONUCLEOSIDE EFFLUX PUMP NEPI"/>
    <property type="match status" value="1"/>
</dbReference>
<dbReference type="PROSITE" id="PS50850">
    <property type="entry name" value="MFS"/>
    <property type="match status" value="1"/>
</dbReference>
<keyword evidence="5 6" id="KW-0472">Membrane</keyword>
<keyword evidence="2" id="KW-1003">Cell membrane</keyword>
<evidence type="ECO:0000256" key="5">
    <source>
        <dbReference type="ARBA" id="ARBA00023136"/>
    </source>
</evidence>
<keyword evidence="3 6" id="KW-0812">Transmembrane</keyword>
<dbReference type="RefSeq" id="WP_115406825.1">
    <property type="nucleotide sequence ID" value="NZ_UGYV01000001.1"/>
</dbReference>
<dbReference type="EMBL" id="UGYV01000001">
    <property type="protein sequence ID" value="SUI92091.1"/>
    <property type="molecule type" value="Genomic_DNA"/>
</dbReference>
<dbReference type="InterPro" id="IPR020846">
    <property type="entry name" value="MFS_dom"/>
</dbReference>
<feature type="transmembrane region" description="Helical" evidence="6">
    <location>
        <begin position="180"/>
        <end position="200"/>
    </location>
</feature>
<organism evidence="8 9">
    <name type="scientific">Shewanella morhuae</name>
    <dbReference type="NCBI Taxonomy" id="365591"/>
    <lineage>
        <taxon>Bacteria</taxon>
        <taxon>Pseudomonadati</taxon>
        <taxon>Pseudomonadota</taxon>
        <taxon>Gammaproteobacteria</taxon>
        <taxon>Alteromonadales</taxon>
        <taxon>Shewanellaceae</taxon>
        <taxon>Shewanella</taxon>
    </lineage>
</organism>
<comment type="subcellular location">
    <subcellularLocation>
        <location evidence="1">Cell membrane</location>
        <topology evidence="1">Multi-pass membrane protein</topology>
    </subcellularLocation>
</comment>
<dbReference type="GO" id="GO:0005886">
    <property type="term" value="C:plasma membrane"/>
    <property type="evidence" value="ECO:0007669"/>
    <property type="project" value="UniProtKB-SubCell"/>
</dbReference>
<name>A0A380B4X7_9GAMM</name>
<feature type="transmembrane region" description="Helical" evidence="6">
    <location>
        <begin position="315"/>
        <end position="338"/>
    </location>
</feature>
<sequence length="410" mass="43632">MTTQLCETSESRCAIQQASQQQTANWSGVLAMSLCVFALVASEFMPVSLLTPIATDLSVSEGLVGQGIAISGFFAVLTSLSIASIAKDTDRRSLLLGLTSLMLVSGIVIAYAPNYSIYMLGRCLIGVVIGGFWSLSGASAIRLVPTEKIPKALAIFNGGNALAMVIAAPLGSYLGAHIGWRGAFFGLVPVALIAFVWMWFSLPTMKPEKRVVGSANVFSLLNNPLVRLGMLAIVLLFMGQFALFTYVRPFLETAIHVESNSLSLILLMMGVAGFVGTLLVSLFLKNNLYRTLIFIPLVMAVIALALILFSDSSIAVTTLLVLWGGVATAAPVAWWTWLARTMPEDSEVGGGLMVAVIQLAIGLGSTVGGVLFDFNGYHSTFLLSATLLVAAALLAYWTKRSELAPLLHTQ</sequence>
<feature type="transmembrane region" description="Helical" evidence="6">
    <location>
        <begin position="63"/>
        <end position="82"/>
    </location>
</feature>
<feature type="transmembrane region" description="Helical" evidence="6">
    <location>
        <begin position="94"/>
        <end position="113"/>
    </location>
</feature>
<evidence type="ECO:0000256" key="1">
    <source>
        <dbReference type="ARBA" id="ARBA00004651"/>
    </source>
</evidence>
<feature type="transmembrane region" description="Helical" evidence="6">
    <location>
        <begin position="119"/>
        <end position="141"/>
    </location>
</feature>
<feature type="transmembrane region" description="Helical" evidence="6">
    <location>
        <begin position="291"/>
        <end position="309"/>
    </location>
</feature>
<feature type="transmembrane region" description="Helical" evidence="6">
    <location>
        <begin position="377"/>
        <end position="397"/>
    </location>
</feature>
<proteinExistence type="predicted"/>
<gene>
    <name evidence="8" type="primary">nepI</name>
    <name evidence="8" type="ORF">NCTC10736_03443</name>
</gene>
<feature type="transmembrane region" description="Helical" evidence="6">
    <location>
        <begin position="350"/>
        <end position="371"/>
    </location>
</feature>